<evidence type="ECO:0000259" key="1">
    <source>
        <dbReference type="Pfam" id="PF12937"/>
    </source>
</evidence>
<keyword evidence="3" id="KW-1185">Reference proteome</keyword>
<dbReference type="EMBL" id="JBAHYK010000309">
    <property type="protein sequence ID" value="KAL0575393.1"/>
    <property type="molecule type" value="Genomic_DNA"/>
</dbReference>
<gene>
    <name evidence="2" type="ORF">V5O48_006586</name>
</gene>
<comment type="caution">
    <text evidence="2">The sequence shown here is derived from an EMBL/GenBank/DDBJ whole genome shotgun (WGS) entry which is preliminary data.</text>
</comment>
<dbReference type="Gene3D" id="1.20.1280.50">
    <property type="match status" value="1"/>
</dbReference>
<feature type="domain" description="F-box" evidence="1">
    <location>
        <begin position="71"/>
        <end position="125"/>
    </location>
</feature>
<proteinExistence type="predicted"/>
<dbReference type="Proteomes" id="UP001465976">
    <property type="component" value="Unassembled WGS sequence"/>
</dbReference>
<accession>A0ABR3FJ37</accession>
<evidence type="ECO:0000313" key="2">
    <source>
        <dbReference type="EMBL" id="KAL0575393.1"/>
    </source>
</evidence>
<name>A0ABR3FJ37_9AGAR</name>
<reference evidence="2 3" key="1">
    <citation type="submission" date="2024-02" db="EMBL/GenBank/DDBJ databases">
        <title>A draft genome for the cacao thread blight pathogen Marasmius crinis-equi.</title>
        <authorList>
            <person name="Cohen S.P."/>
            <person name="Baruah I.K."/>
            <person name="Amoako-Attah I."/>
            <person name="Bukari Y."/>
            <person name="Meinhardt L.W."/>
            <person name="Bailey B.A."/>
        </authorList>
    </citation>
    <scope>NUCLEOTIDE SEQUENCE [LARGE SCALE GENOMIC DNA]</scope>
    <source>
        <strain evidence="2 3">GH-76</strain>
    </source>
</reference>
<protein>
    <recommendedName>
        <fullName evidence="1">F-box domain-containing protein</fullName>
    </recommendedName>
</protein>
<organism evidence="2 3">
    <name type="scientific">Marasmius crinis-equi</name>
    <dbReference type="NCBI Taxonomy" id="585013"/>
    <lineage>
        <taxon>Eukaryota</taxon>
        <taxon>Fungi</taxon>
        <taxon>Dikarya</taxon>
        <taxon>Basidiomycota</taxon>
        <taxon>Agaricomycotina</taxon>
        <taxon>Agaricomycetes</taxon>
        <taxon>Agaricomycetidae</taxon>
        <taxon>Agaricales</taxon>
        <taxon>Marasmiineae</taxon>
        <taxon>Marasmiaceae</taxon>
        <taxon>Marasmius</taxon>
    </lineage>
</organism>
<dbReference type="Pfam" id="PF12937">
    <property type="entry name" value="F-box-like"/>
    <property type="match status" value="1"/>
</dbReference>
<dbReference type="InterPro" id="IPR001810">
    <property type="entry name" value="F-box_dom"/>
</dbReference>
<evidence type="ECO:0000313" key="3">
    <source>
        <dbReference type="Proteomes" id="UP001465976"/>
    </source>
</evidence>
<sequence>MDSSPFLDVLGTGYVPNIEQKSQLRYLVKGYSDKIESIDDQIRQLVAQRTELHILRDQHDALLSNESRPYESLPPEVLAQIFLHCLPTNSYPACDVKECPLLLTTVCRSWREVASSTPRLWSSIKITIPALPTTRLFEAVKRSYMDLCLKKIAGINAWLHRSGCLPISFSVHLPRRHPFSSPHHYEGKVLAVFVGNLFRHSSRWERAVMDISTWGSLNHTGIDFIDGSSPIPDFPLLKALQINSLYWIAPSGGPLHEWQRTLIQVPSLRELVVQFFDRPLDLPVRWENIVRLDLLNSIDDCHSLGNHASIPIDDALDVLKHCSSIQSFGVIIIDELPPRTVKPRDPPIRLAHLDALNLEILCDEPDFGAPFLAGVFLDSLLTPSLLDLSVKMRGRPTADEWVDGRFITELVGRSDCHLLSLSLCLPILDRSVIEVLNATPGLISLHLEEVRGWTIDGDRTSTITDFLLESLSPDGGFTRVPLTSCPSNLEHITLTLCRWKSETRRSMASFARAWKTNLVAGETRVGKLKKITLGFADLQPVREGIENVLTDERLDRLEDWKPAWRYLEPHELYYRDD</sequence>